<evidence type="ECO:0000313" key="2">
    <source>
        <dbReference type="EMBL" id="HGS22105.1"/>
    </source>
</evidence>
<organism evidence="2">
    <name type="scientific">Anaerolinea thermolimosa</name>
    <dbReference type="NCBI Taxonomy" id="229919"/>
    <lineage>
        <taxon>Bacteria</taxon>
        <taxon>Bacillati</taxon>
        <taxon>Chloroflexota</taxon>
        <taxon>Anaerolineae</taxon>
        <taxon>Anaerolineales</taxon>
        <taxon>Anaerolineaceae</taxon>
        <taxon>Anaerolinea</taxon>
    </lineage>
</organism>
<evidence type="ECO:0000256" key="1">
    <source>
        <dbReference type="SAM" id="SignalP"/>
    </source>
</evidence>
<dbReference type="EMBL" id="DSYK01000464">
    <property type="protein sequence ID" value="HGS22105.1"/>
    <property type="molecule type" value="Genomic_DNA"/>
</dbReference>
<feature type="chain" id="PRO_5028069417" evidence="1">
    <location>
        <begin position="19"/>
        <end position="480"/>
    </location>
</feature>
<accession>A0A7C4PMF1</accession>
<dbReference type="AlphaFoldDB" id="A0A7C4PMF1"/>
<protein>
    <submittedName>
        <fullName evidence="2">Uncharacterized protein</fullName>
    </submittedName>
</protein>
<sequence>MSKKGRFFLQISFLLWLAACGPVGTFGPTEPQIPVSAISVDPLFKEFYQALGGQEMLGPPLSGVVELEGKKCQYVEAALMCFHQNELENSRRYALEGLGQRLGVKDDPTIPVPEDPGDRDLGGGYTLYHEFIPLYDRLYGALYVGQPLTRVRVNYETHRYEQFFENVGFFRRFDDPKGQAHLLPYGEYLCGARCSRNLKDYWSIVRQGEMTQPFELTLQRLGWHGFGRPLGQARRAGDGMIEQLYDNALLYAAPDDLAHPHLRPLALWLGVEAQPLTVEVSHEQLVFYGVENGLGHNVPVFFDAFIAAHGGRENAGHPLTGFLPIEGGRYRQCFENYCLEYDPSAPSDRRVRLASLGWQYAMVTDPAQIARRRFDAETLTLQLSEAHPQLARGETQTIQIRVISRQDGQGIALATGNVSLHLPGQPARPFPPADEEGRSEVTLPPLEGLAPMSVVEYQVCLDFTDPPPVCAVDSFVYRGN</sequence>
<dbReference type="PROSITE" id="PS51257">
    <property type="entry name" value="PROKAR_LIPOPROTEIN"/>
    <property type="match status" value="1"/>
</dbReference>
<proteinExistence type="predicted"/>
<reference evidence="2" key="1">
    <citation type="journal article" date="2020" name="mSystems">
        <title>Genome- and Community-Level Interaction Insights into Carbon Utilization and Element Cycling Functions of Hydrothermarchaeota in Hydrothermal Sediment.</title>
        <authorList>
            <person name="Zhou Z."/>
            <person name="Liu Y."/>
            <person name="Xu W."/>
            <person name="Pan J."/>
            <person name="Luo Z.H."/>
            <person name="Li M."/>
        </authorList>
    </citation>
    <scope>NUCLEOTIDE SEQUENCE [LARGE SCALE GENOMIC DNA]</scope>
    <source>
        <strain evidence="2">SpSt-573</strain>
    </source>
</reference>
<name>A0A7C4PMF1_9CHLR</name>
<feature type="signal peptide" evidence="1">
    <location>
        <begin position="1"/>
        <end position="18"/>
    </location>
</feature>
<keyword evidence="1" id="KW-0732">Signal</keyword>
<gene>
    <name evidence="2" type="ORF">ENT37_09570</name>
</gene>
<comment type="caution">
    <text evidence="2">The sequence shown here is derived from an EMBL/GenBank/DDBJ whole genome shotgun (WGS) entry which is preliminary data.</text>
</comment>